<feature type="region of interest" description="Disordered" evidence="1">
    <location>
        <begin position="65"/>
        <end position="84"/>
    </location>
</feature>
<evidence type="ECO:0000256" key="1">
    <source>
        <dbReference type="SAM" id="MobiDB-lite"/>
    </source>
</evidence>
<dbReference type="Proteomes" id="UP001162480">
    <property type="component" value="Chromosome 11"/>
</dbReference>
<dbReference type="EMBL" id="OX597824">
    <property type="protein sequence ID" value="CAI9729940.1"/>
    <property type="molecule type" value="Genomic_DNA"/>
</dbReference>
<gene>
    <name evidence="2" type="ORF">OCTVUL_1B010983</name>
</gene>
<organism evidence="2 3">
    <name type="scientific">Octopus vulgaris</name>
    <name type="common">Common octopus</name>
    <dbReference type="NCBI Taxonomy" id="6645"/>
    <lineage>
        <taxon>Eukaryota</taxon>
        <taxon>Metazoa</taxon>
        <taxon>Spiralia</taxon>
        <taxon>Lophotrochozoa</taxon>
        <taxon>Mollusca</taxon>
        <taxon>Cephalopoda</taxon>
        <taxon>Coleoidea</taxon>
        <taxon>Octopodiformes</taxon>
        <taxon>Octopoda</taxon>
        <taxon>Incirrata</taxon>
        <taxon>Octopodidae</taxon>
        <taxon>Octopus</taxon>
    </lineage>
</organism>
<keyword evidence="3" id="KW-1185">Reference proteome</keyword>
<reference evidence="2" key="1">
    <citation type="submission" date="2023-08" db="EMBL/GenBank/DDBJ databases">
        <authorList>
            <person name="Alioto T."/>
            <person name="Alioto T."/>
            <person name="Gomez Garrido J."/>
        </authorList>
    </citation>
    <scope>NUCLEOTIDE SEQUENCE</scope>
</reference>
<sequence length="84" mass="9577">MTRQLPPGKKFFSPLLKLIASLRWFMAVTLLQRVAQFMYAHISARAHVPTCICLHVLLAKQSERPISRAKSPAPKRLRPIASFH</sequence>
<name>A0AA36B8P8_OCTVU</name>
<evidence type="ECO:0000313" key="2">
    <source>
        <dbReference type="EMBL" id="CAI9729940.1"/>
    </source>
</evidence>
<evidence type="ECO:0000313" key="3">
    <source>
        <dbReference type="Proteomes" id="UP001162480"/>
    </source>
</evidence>
<proteinExistence type="predicted"/>
<protein>
    <submittedName>
        <fullName evidence="2">Uncharacterized protein</fullName>
    </submittedName>
</protein>
<accession>A0AA36B8P8</accession>
<dbReference type="AlphaFoldDB" id="A0AA36B8P8"/>